<evidence type="ECO:0000313" key="2">
    <source>
        <dbReference type="EMBL" id="KAK7498825.1"/>
    </source>
</evidence>
<protein>
    <submittedName>
        <fullName evidence="2">Uncharacterized protein</fullName>
    </submittedName>
</protein>
<comment type="caution">
    <text evidence="2">The sequence shown here is derived from an EMBL/GenBank/DDBJ whole genome shotgun (WGS) entry which is preliminary data.</text>
</comment>
<name>A0ABD0LHE1_9CAEN</name>
<proteinExistence type="predicted"/>
<keyword evidence="3" id="KW-1185">Reference proteome</keyword>
<feature type="region of interest" description="Disordered" evidence="1">
    <location>
        <begin position="1"/>
        <end position="20"/>
    </location>
</feature>
<gene>
    <name evidence="2" type="ORF">BaRGS_00009917</name>
</gene>
<evidence type="ECO:0000313" key="3">
    <source>
        <dbReference type="Proteomes" id="UP001519460"/>
    </source>
</evidence>
<dbReference type="AlphaFoldDB" id="A0ABD0LHE1"/>
<reference evidence="2 3" key="1">
    <citation type="journal article" date="2023" name="Sci. Data">
        <title>Genome assembly of the Korean intertidal mud-creeper Batillaria attramentaria.</title>
        <authorList>
            <person name="Patra A.K."/>
            <person name="Ho P.T."/>
            <person name="Jun S."/>
            <person name="Lee S.J."/>
            <person name="Kim Y."/>
            <person name="Won Y.J."/>
        </authorList>
    </citation>
    <scope>NUCLEOTIDE SEQUENCE [LARGE SCALE GENOMIC DNA]</scope>
    <source>
        <strain evidence="2">Wonlab-2016</strain>
    </source>
</reference>
<organism evidence="2 3">
    <name type="scientific">Batillaria attramentaria</name>
    <dbReference type="NCBI Taxonomy" id="370345"/>
    <lineage>
        <taxon>Eukaryota</taxon>
        <taxon>Metazoa</taxon>
        <taxon>Spiralia</taxon>
        <taxon>Lophotrochozoa</taxon>
        <taxon>Mollusca</taxon>
        <taxon>Gastropoda</taxon>
        <taxon>Caenogastropoda</taxon>
        <taxon>Sorbeoconcha</taxon>
        <taxon>Cerithioidea</taxon>
        <taxon>Batillariidae</taxon>
        <taxon>Batillaria</taxon>
    </lineage>
</organism>
<accession>A0ABD0LHE1</accession>
<dbReference type="Proteomes" id="UP001519460">
    <property type="component" value="Unassembled WGS sequence"/>
</dbReference>
<dbReference type="EMBL" id="JACVVK020000048">
    <property type="protein sequence ID" value="KAK7498825.1"/>
    <property type="molecule type" value="Genomic_DNA"/>
</dbReference>
<evidence type="ECO:0000256" key="1">
    <source>
        <dbReference type="SAM" id="MobiDB-lite"/>
    </source>
</evidence>
<sequence>MAASSPGHAGCPSPTSSGWSLQATDSSCFEAGIPTKDKSARQLQCQECITKDTGITDQAKSLDSRTVMKKVTWKRASRQHWVWYLEAATHSHFSGGCGRVRCSR</sequence>